<dbReference type="SMART" id="SM00382">
    <property type="entry name" value="AAA"/>
    <property type="match status" value="1"/>
</dbReference>
<keyword evidence="2" id="KW-0547">Nucleotide-binding</keyword>
<protein>
    <recommendedName>
        <fullName evidence="4">AAA+ ATPase domain-containing protein</fullName>
    </recommendedName>
</protein>
<reference evidence="5 6" key="1">
    <citation type="journal article" date="2016" name="Nat. Commun.">
        <title>Thousands of microbial genomes shed light on interconnected biogeochemical processes in an aquifer system.</title>
        <authorList>
            <person name="Anantharaman K."/>
            <person name="Brown C.T."/>
            <person name="Hug L.A."/>
            <person name="Sharon I."/>
            <person name="Castelle C.J."/>
            <person name="Probst A.J."/>
            <person name="Thomas B.C."/>
            <person name="Singh A."/>
            <person name="Wilkins M.J."/>
            <person name="Karaoz U."/>
            <person name="Brodie E.L."/>
            <person name="Williams K.H."/>
            <person name="Hubbard S.S."/>
            <person name="Banfield J.F."/>
        </authorList>
    </citation>
    <scope>NUCLEOTIDE SEQUENCE [LARGE SCALE GENOMIC DNA]</scope>
</reference>
<dbReference type="InterPro" id="IPR028350">
    <property type="entry name" value="DNAC/IstB-like"/>
</dbReference>
<evidence type="ECO:0000256" key="3">
    <source>
        <dbReference type="ARBA" id="ARBA00022840"/>
    </source>
</evidence>
<comment type="similarity">
    <text evidence="1">Belongs to the IS21/IS1162 putative ATP-binding protein family.</text>
</comment>
<gene>
    <name evidence="5" type="ORF">A2462_00735</name>
</gene>
<evidence type="ECO:0000256" key="1">
    <source>
        <dbReference type="ARBA" id="ARBA00008059"/>
    </source>
</evidence>
<evidence type="ECO:0000313" key="6">
    <source>
        <dbReference type="Proteomes" id="UP000177309"/>
    </source>
</evidence>
<sequence length="244" mass="28244">MEETLRKLNELRLHGLAKSFHERIVRPDHRDLSFEEFLGLLVDDEFIYRRNLKQCRLLQRAKLKFPSACLEEIDYRAPRGLIKSKIVALQNLEWLNHHQNILITGPSGVGKSHLACALGQWLCRNGRTVLYSRWPRLFGDILASKGQGNYLKHLDRLAKVNLLIIDDFGLSALNDSERKDFLEIVEDRYTSGSTIITSQLPVKEWHTYIGEPTIADAICDRLFHVAHKFELKGESMRKKLKKVD</sequence>
<dbReference type="Proteomes" id="UP000177309">
    <property type="component" value="Unassembled WGS sequence"/>
</dbReference>
<dbReference type="SUPFAM" id="SSF52540">
    <property type="entry name" value="P-loop containing nucleoside triphosphate hydrolases"/>
    <property type="match status" value="1"/>
</dbReference>
<dbReference type="AlphaFoldDB" id="A0A1F4TJX9"/>
<dbReference type="PIRSF" id="PIRSF003073">
    <property type="entry name" value="DNAC_TnpB_IstB"/>
    <property type="match status" value="1"/>
</dbReference>
<dbReference type="InterPro" id="IPR002611">
    <property type="entry name" value="IstB_ATP-bd"/>
</dbReference>
<name>A0A1F4TJX9_UNCSA</name>
<dbReference type="Gene3D" id="3.40.50.300">
    <property type="entry name" value="P-loop containing nucleotide triphosphate hydrolases"/>
    <property type="match status" value="1"/>
</dbReference>
<accession>A0A1F4TJX9</accession>
<evidence type="ECO:0000256" key="2">
    <source>
        <dbReference type="ARBA" id="ARBA00022741"/>
    </source>
</evidence>
<organism evidence="5 6">
    <name type="scientific">candidate division WOR-1 bacterium RIFOXYC2_FULL_41_25</name>
    <dbReference type="NCBI Taxonomy" id="1802586"/>
    <lineage>
        <taxon>Bacteria</taxon>
        <taxon>Bacillati</taxon>
        <taxon>Saganbacteria</taxon>
    </lineage>
</organism>
<dbReference type="GO" id="GO:0005524">
    <property type="term" value="F:ATP binding"/>
    <property type="evidence" value="ECO:0007669"/>
    <property type="project" value="UniProtKB-KW"/>
</dbReference>
<dbReference type="Pfam" id="PF01695">
    <property type="entry name" value="IstB_IS21"/>
    <property type="match status" value="1"/>
</dbReference>
<evidence type="ECO:0000259" key="4">
    <source>
        <dbReference type="SMART" id="SM00382"/>
    </source>
</evidence>
<proteinExistence type="inferred from homology"/>
<dbReference type="NCBIfam" id="NF038214">
    <property type="entry name" value="IS21_help_AAA"/>
    <property type="match status" value="1"/>
</dbReference>
<dbReference type="InterPro" id="IPR047661">
    <property type="entry name" value="IstB"/>
</dbReference>
<dbReference type="GO" id="GO:0006260">
    <property type="term" value="P:DNA replication"/>
    <property type="evidence" value="ECO:0007669"/>
    <property type="project" value="TreeGrafter"/>
</dbReference>
<dbReference type="PANTHER" id="PTHR30050">
    <property type="entry name" value="CHROMOSOMAL REPLICATION INITIATOR PROTEIN DNAA"/>
    <property type="match status" value="1"/>
</dbReference>
<comment type="caution">
    <text evidence="5">The sequence shown here is derived from an EMBL/GenBank/DDBJ whole genome shotgun (WGS) entry which is preliminary data.</text>
</comment>
<dbReference type="InterPro" id="IPR027417">
    <property type="entry name" value="P-loop_NTPase"/>
</dbReference>
<dbReference type="PANTHER" id="PTHR30050:SF4">
    <property type="entry name" value="ATP-BINDING PROTEIN RV3427C IN INSERTION SEQUENCE-RELATED"/>
    <property type="match status" value="1"/>
</dbReference>
<dbReference type="EMBL" id="MEUI01000042">
    <property type="protein sequence ID" value="OGC32907.1"/>
    <property type="molecule type" value="Genomic_DNA"/>
</dbReference>
<keyword evidence="3" id="KW-0067">ATP-binding</keyword>
<evidence type="ECO:0000313" key="5">
    <source>
        <dbReference type="EMBL" id="OGC32907.1"/>
    </source>
</evidence>
<dbReference type="CDD" id="cd00009">
    <property type="entry name" value="AAA"/>
    <property type="match status" value="1"/>
</dbReference>
<feature type="domain" description="AAA+ ATPase" evidence="4">
    <location>
        <begin position="97"/>
        <end position="228"/>
    </location>
</feature>
<dbReference type="InterPro" id="IPR003593">
    <property type="entry name" value="AAA+_ATPase"/>
</dbReference>